<dbReference type="Pfam" id="PF00881">
    <property type="entry name" value="Nitroreductase"/>
    <property type="match status" value="1"/>
</dbReference>
<dbReference type="Gene3D" id="3.40.109.10">
    <property type="entry name" value="NADH Oxidase"/>
    <property type="match status" value="1"/>
</dbReference>
<evidence type="ECO:0000313" key="6">
    <source>
        <dbReference type="Proteomes" id="UP000671914"/>
    </source>
</evidence>
<evidence type="ECO:0000256" key="3">
    <source>
        <dbReference type="SAM" id="MobiDB-lite"/>
    </source>
</evidence>
<name>A0A975FRK8_9MICO</name>
<sequence>MECAATRARSRQGAPGAAPAALPSGARAVRARRGIHTRERPELTLITDIASRAADTDAPLIDPLIERWSPRAFDPEAVVPEAQLKTMLEAARWAPSAANTQPWRFIVARRGEAAFDAIHETMRDFNRVWADRASVLIANVARTVGDDGTPMPWGLYDLGQAVAHLTIQAQHDGLHTHQMGGFDADAIAAAFGLGEGMRVVSVTAVGMLGPIDELDERFLARESAPRTRLPLAEIVIRPEG</sequence>
<gene>
    <name evidence="5" type="ORF">G127AT_07055</name>
</gene>
<dbReference type="GO" id="GO:0016491">
    <property type="term" value="F:oxidoreductase activity"/>
    <property type="evidence" value="ECO:0007669"/>
    <property type="project" value="UniProtKB-KW"/>
</dbReference>
<dbReference type="SUPFAM" id="SSF55469">
    <property type="entry name" value="FMN-dependent nitroreductase-like"/>
    <property type="match status" value="1"/>
</dbReference>
<evidence type="ECO:0000256" key="2">
    <source>
        <dbReference type="ARBA" id="ARBA00023002"/>
    </source>
</evidence>
<accession>A0A975FRK8</accession>
<dbReference type="KEGG" id="aarc:G127AT_07055"/>
<dbReference type="PANTHER" id="PTHR43673:SF10">
    <property type="entry name" value="NADH DEHYDROGENASE_NAD(P)H NITROREDUCTASE XCC3605-RELATED"/>
    <property type="match status" value="1"/>
</dbReference>
<dbReference type="InterPro" id="IPR029479">
    <property type="entry name" value="Nitroreductase"/>
</dbReference>
<organism evidence="5 6">
    <name type="scientific">Agromyces archimandritae</name>
    <dbReference type="NCBI Taxonomy" id="2781962"/>
    <lineage>
        <taxon>Bacteria</taxon>
        <taxon>Bacillati</taxon>
        <taxon>Actinomycetota</taxon>
        <taxon>Actinomycetes</taxon>
        <taxon>Micrococcales</taxon>
        <taxon>Microbacteriaceae</taxon>
        <taxon>Agromyces</taxon>
    </lineage>
</organism>
<evidence type="ECO:0000256" key="1">
    <source>
        <dbReference type="ARBA" id="ARBA00007118"/>
    </source>
</evidence>
<dbReference type="Proteomes" id="UP000671914">
    <property type="component" value="Chromosome"/>
</dbReference>
<dbReference type="PANTHER" id="PTHR43673">
    <property type="entry name" value="NAD(P)H NITROREDUCTASE YDGI-RELATED"/>
    <property type="match status" value="1"/>
</dbReference>
<keyword evidence="2" id="KW-0560">Oxidoreductase</keyword>
<evidence type="ECO:0000259" key="4">
    <source>
        <dbReference type="Pfam" id="PF00881"/>
    </source>
</evidence>
<dbReference type="AlphaFoldDB" id="A0A975FRK8"/>
<feature type="compositionally biased region" description="Low complexity" evidence="3">
    <location>
        <begin position="11"/>
        <end position="28"/>
    </location>
</feature>
<feature type="region of interest" description="Disordered" evidence="3">
    <location>
        <begin position="1"/>
        <end position="29"/>
    </location>
</feature>
<protein>
    <submittedName>
        <fullName evidence="5">Nitroreductase family protein</fullName>
    </submittedName>
</protein>
<dbReference type="EMBL" id="CP071696">
    <property type="protein sequence ID" value="QTX05941.1"/>
    <property type="molecule type" value="Genomic_DNA"/>
</dbReference>
<comment type="similarity">
    <text evidence="1">Belongs to the nitroreductase family.</text>
</comment>
<dbReference type="InterPro" id="IPR000415">
    <property type="entry name" value="Nitroreductase-like"/>
</dbReference>
<dbReference type="CDD" id="cd02138">
    <property type="entry name" value="TdsD-like"/>
    <property type="match status" value="1"/>
</dbReference>
<evidence type="ECO:0000313" key="5">
    <source>
        <dbReference type="EMBL" id="QTX05941.1"/>
    </source>
</evidence>
<keyword evidence="6" id="KW-1185">Reference proteome</keyword>
<reference evidence="5" key="1">
    <citation type="submission" date="2021-03" db="EMBL/GenBank/DDBJ databases">
        <title>Agromyces archimandritus sp. nov., isolated from the cockroach Archimandrita tessellata.</title>
        <authorList>
            <person name="Guzman J."/>
            <person name="Ortuzar M."/>
            <person name="Poehlein A."/>
            <person name="Daniel R."/>
            <person name="Trujillo M."/>
            <person name="Vilcinskas A."/>
        </authorList>
    </citation>
    <scope>NUCLEOTIDE SEQUENCE</scope>
    <source>
        <strain evidence="5">G127AT</strain>
    </source>
</reference>
<proteinExistence type="inferred from homology"/>
<feature type="domain" description="Nitroreductase" evidence="4">
    <location>
        <begin position="66"/>
        <end position="206"/>
    </location>
</feature>